<evidence type="ECO:0000313" key="2">
    <source>
        <dbReference type="Proteomes" id="UP000001073"/>
    </source>
</evidence>
<dbReference type="AlphaFoldDB" id="G1R295"/>
<dbReference type="EMBL" id="ADFV01052403">
    <property type="status" value="NOT_ANNOTATED_CDS"/>
    <property type="molecule type" value="Genomic_DNA"/>
</dbReference>
<gene>
    <name evidence="1" type="primary">ZNF83</name>
</gene>
<dbReference type="EMBL" id="ADFV01052404">
    <property type="status" value="NOT_ANNOTATED_CDS"/>
    <property type="molecule type" value="Genomic_DNA"/>
</dbReference>
<reference evidence="1 2" key="1">
    <citation type="submission" date="2012-10" db="EMBL/GenBank/DDBJ databases">
        <authorList>
            <consortium name="Gibbon Genome Sequencing Consortium"/>
        </authorList>
    </citation>
    <scope>NUCLEOTIDE SEQUENCE [LARGE SCALE GENOMIC DNA]</scope>
</reference>
<protein>
    <submittedName>
        <fullName evidence="1">Zinc finger protein 83</fullName>
    </submittedName>
</protein>
<reference evidence="1" key="2">
    <citation type="submission" date="2025-08" db="UniProtKB">
        <authorList>
            <consortium name="Ensembl"/>
        </authorList>
    </citation>
    <scope>IDENTIFICATION</scope>
</reference>
<dbReference type="Proteomes" id="UP000001073">
    <property type="component" value="Chromosome 10"/>
</dbReference>
<dbReference type="GeneTree" id="ENSGT00940000160770"/>
<keyword evidence="2" id="KW-1185">Reference proteome</keyword>
<dbReference type="HOGENOM" id="CLU_002678_44_4_1"/>
<sequence length="71" mass="8764">MALPHIFFLNVRSRNYHQKRRVIQEKYSRRQCWKDMKATTYKIFASEKPRKMYMTLSVCRDMMKDIINECV</sequence>
<evidence type="ECO:0000313" key="1">
    <source>
        <dbReference type="Ensembl" id="ENSNLEP00000007317.3"/>
    </source>
</evidence>
<dbReference type="eggNOG" id="KOG1721">
    <property type="taxonomic scope" value="Eukaryota"/>
</dbReference>
<name>G1R295_NOMLE</name>
<accession>G1R295</accession>
<dbReference type="Ensembl" id="ENSNLET00000007678.2">
    <property type="protein sequence ID" value="ENSNLEP00000007317.3"/>
    <property type="gene ID" value="ENSNLEG00000006045.2"/>
</dbReference>
<organism evidence="1 2">
    <name type="scientific">Nomascus leucogenys</name>
    <name type="common">Northern white-cheeked gibbon</name>
    <name type="synonym">Hylobates leucogenys</name>
    <dbReference type="NCBI Taxonomy" id="61853"/>
    <lineage>
        <taxon>Eukaryota</taxon>
        <taxon>Metazoa</taxon>
        <taxon>Chordata</taxon>
        <taxon>Craniata</taxon>
        <taxon>Vertebrata</taxon>
        <taxon>Euteleostomi</taxon>
        <taxon>Mammalia</taxon>
        <taxon>Eutheria</taxon>
        <taxon>Euarchontoglires</taxon>
        <taxon>Primates</taxon>
        <taxon>Haplorrhini</taxon>
        <taxon>Catarrhini</taxon>
        <taxon>Hylobatidae</taxon>
        <taxon>Nomascus</taxon>
    </lineage>
</organism>
<dbReference type="EMBL" id="ADFV01052402">
    <property type="status" value="NOT_ANNOTATED_CDS"/>
    <property type="molecule type" value="Genomic_DNA"/>
</dbReference>
<reference evidence="1" key="3">
    <citation type="submission" date="2025-09" db="UniProtKB">
        <authorList>
            <consortium name="Ensembl"/>
        </authorList>
    </citation>
    <scope>IDENTIFICATION</scope>
</reference>
<proteinExistence type="predicted"/>
<dbReference type="EMBL" id="ADFV01052401">
    <property type="status" value="NOT_ANNOTATED_CDS"/>
    <property type="molecule type" value="Genomic_DNA"/>
</dbReference>